<dbReference type="KEGG" id="blau:DQQ01_02180"/>
<accession>A0A2Z4U8E7</accession>
<reference evidence="2" key="1">
    <citation type="submission" date="2018-06" db="EMBL/GenBank/DDBJ databases">
        <title>Description of Blautia argi sp. nov., a new anaerobic isolated from dog feces.</title>
        <authorList>
            <person name="Chang Y.-H."/>
            <person name="Paek J."/>
            <person name="Shin Y."/>
        </authorList>
    </citation>
    <scope>NUCLEOTIDE SEQUENCE [LARGE SCALE GENOMIC DNA]</scope>
    <source>
        <strain evidence="2">KCTC 15426</strain>
    </source>
</reference>
<proteinExistence type="predicted"/>
<gene>
    <name evidence="1" type="ORF">DQQ01_02180</name>
</gene>
<protein>
    <submittedName>
        <fullName evidence="1">Uncharacterized protein</fullName>
    </submittedName>
</protein>
<organism evidence="1 2">
    <name type="scientific">Blautia argi</name>
    <dbReference type="NCBI Taxonomy" id="1912897"/>
    <lineage>
        <taxon>Bacteria</taxon>
        <taxon>Bacillati</taxon>
        <taxon>Bacillota</taxon>
        <taxon>Clostridia</taxon>
        <taxon>Lachnospirales</taxon>
        <taxon>Lachnospiraceae</taxon>
        <taxon>Blautia</taxon>
    </lineage>
</organism>
<evidence type="ECO:0000313" key="1">
    <source>
        <dbReference type="EMBL" id="AWY97154.1"/>
    </source>
</evidence>
<dbReference type="Proteomes" id="UP000250003">
    <property type="component" value="Chromosome"/>
</dbReference>
<dbReference type="EMBL" id="CP030280">
    <property type="protein sequence ID" value="AWY97154.1"/>
    <property type="molecule type" value="Genomic_DNA"/>
</dbReference>
<evidence type="ECO:0000313" key="2">
    <source>
        <dbReference type="Proteomes" id="UP000250003"/>
    </source>
</evidence>
<keyword evidence="2" id="KW-1185">Reference proteome</keyword>
<sequence length="105" mass="12548">MSYFLHMSDYTQINLVFQYVLWIHNASIENGELSEKKKNGIFLIFYSEKERKNRKNLKSHRQRFLFYDYPCSRTDIRLTAKPLPGFSPVLHAYTSSSSFLPVWVY</sequence>
<name>A0A2Z4U8E7_9FIRM</name>
<dbReference type="AlphaFoldDB" id="A0A2Z4U8E7"/>